<keyword evidence="3 4" id="KW-0663">Pyridoxal phosphate</keyword>
<dbReference type="GO" id="GO:0003962">
    <property type="term" value="F:cystathionine gamma-synthase activity"/>
    <property type="evidence" value="ECO:0007669"/>
    <property type="project" value="TreeGrafter"/>
</dbReference>
<dbReference type="InterPro" id="IPR054542">
    <property type="entry name" value="Cys_met_metab_PP"/>
</dbReference>
<dbReference type="FunFam" id="3.40.640.10:FF:000009">
    <property type="entry name" value="Cystathionine gamma-synthase homolog"/>
    <property type="match status" value="1"/>
</dbReference>
<dbReference type="PIRSF" id="PIRSF001434">
    <property type="entry name" value="CGS"/>
    <property type="match status" value="1"/>
</dbReference>
<dbReference type="CDD" id="cd00614">
    <property type="entry name" value="CGS_like"/>
    <property type="match status" value="1"/>
</dbReference>
<gene>
    <name evidence="6" type="ORF">G6047_07575</name>
</gene>
<dbReference type="Proteomes" id="UP000712080">
    <property type="component" value="Unassembled WGS sequence"/>
</dbReference>
<dbReference type="GO" id="GO:0030170">
    <property type="term" value="F:pyridoxal phosphate binding"/>
    <property type="evidence" value="ECO:0007669"/>
    <property type="project" value="InterPro"/>
</dbReference>
<sequence>MQESTAILNYIPVDELTGSVSVPIYQTSTFVQDAPGVHKGFDYARSNNPTRKVLEDLAAKLENGTNGYAFASGLAAIDAVVKLLKAGDEIIAVDDIYGGAFRLFTHVYEKFGITVKYTDSTDAQNVADAVTDKTALIWIESPTNPTLKISDIRAIARTAKQHNILLCVDNTFASPVSQKPIDFGADIVVHSATKYISGHSDLIAGLVITATEELGAKIKFIQNASGAILGPFDSWLVIRGIETLTLRIKQHAENAQKIAEYLESESLIKNVYYPGLKSHKNHEIAKSQQKYFGGVVAFDLAIDDKELAIKIVSNTKLFKLAESLGGVKSLLCLPCEMTHKSIPAEKRYQSGVTDSLIRLSVGLEDADDLIADLKQAFAFATTGEFVPAWKENVEVTSEVI</sequence>
<comment type="caution">
    <text evidence="6">The sequence shown here is derived from an EMBL/GenBank/DDBJ whole genome shotgun (WGS) entry which is preliminary data.</text>
</comment>
<dbReference type="RefSeq" id="WP_169526962.1">
    <property type="nucleotide sequence ID" value="NZ_JAAMPU010000103.1"/>
</dbReference>
<keyword evidence="6" id="KW-0808">Transferase</keyword>
<dbReference type="GO" id="GO:0004123">
    <property type="term" value="F:cystathionine gamma-lyase activity"/>
    <property type="evidence" value="ECO:0007669"/>
    <property type="project" value="TreeGrafter"/>
</dbReference>
<dbReference type="GO" id="GO:0005737">
    <property type="term" value="C:cytoplasm"/>
    <property type="evidence" value="ECO:0007669"/>
    <property type="project" value="TreeGrafter"/>
</dbReference>
<dbReference type="AlphaFoldDB" id="A0A972FLK6"/>
<accession>A0A972FLK6</accession>
<keyword evidence="7" id="KW-1185">Reference proteome</keyword>
<dbReference type="PANTHER" id="PTHR11808">
    <property type="entry name" value="TRANS-SULFURATION ENZYME FAMILY MEMBER"/>
    <property type="match status" value="1"/>
</dbReference>
<protein>
    <submittedName>
        <fullName evidence="6">PLP-dependent transferase</fullName>
    </submittedName>
</protein>
<dbReference type="GO" id="GO:0019346">
    <property type="term" value="P:transsulfuration"/>
    <property type="evidence" value="ECO:0007669"/>
    <property type="project" value="InterPro"/>
</dbReference>
<dbReference type="Gene3D" id="3.40.640.10">
    <property type="entry name" value="Type I PLP-dependent aspartate aminotransferase-like (Major domain)"/>
    <property type="match status" value="1"/>
</dbReference>
<evidence type="ECO:0000256" key="1">
    <source>
        <dbReference type="ARBA" id="ARBA00001933"/>
    </source>
</evidence>
<name>A0A972FLK6_9FLAO</name>
<dbReference type="InterPro" id="IPR015424">
    <property type="entry name" value="PyrdxlP-dep_Trfase"/>
</dbReference>
<evidence type="ECO:0000256" key="4">
    <source>
        <dbReference type="PIRSR" id="PIRSR001434-2"/>
    </source>
</evidence>
<comment type="cofactor">
    <cofactor evidence="1 5">
        <name>pyridoxal 5'-phosphate</name>
        <dbReference type="ChEBI" id="CHEBI:597326"/>
    </cofactor>
</comment>
<dbReference type="Pfam" id="PF01053">
    <property type="entry name" value="Cys_Met_Meta_PP"/>
    <property type="match status" value="1"/>
</dbReference>
<dbReference type="SUPFAM" id="SSF53383">
    <property type="entry name" value="PLP-dependent transferases"/>
    <property type="match status" value="1"/>
</dbReference>
<dbReference type="PROSITE" id="PS00868">
    <property type="entry name" value="CYS_MET_METAB_PP"/>
    <property type="match status" value="1"/>
</dbReference>
<dbReference type="FunFam" id="3.90.1150.10:FF:000008">
    <property type="entry name" value="Cystathionine gamma-synthase"/>
    <property type="match status" value="1"/>
</dbReference>
<dbReference type="InterPro" id="IPR000277">
    <property type="entry name" value="Cys/Met-Metab_PyrdxlP-dep_enz"/>
</dbReference>
<dbReference type="EMBL" id="JAAMPU010000103">
    <property type="protein sequence ID" value="NMH27887.1"/>
    <property type="molecule type" value="Genomic_DNA"/>
</dbReference>
<evidence type="ECO:0000313" key="6">
    <source>
        <dbReference type="EMBL" id="NMH27887.1"/>
    </source>
</evidence>
<evidence type="ECO:0000256" key="2">
    <source>
        <dbReference type="ARBA" id="ARBA00009077"/>
    </source>
</evidence>
<proteinExistence type="inferred from homology"/>
<dbReference type="InterPro" id="IPR015421">
    <property type="entry name" value="PyrdxlP-dep_Trfase_major"/>
</dbReference>
<dbReference type="InterPro" id="IPR015422">
    <property type="entry name" value="PyrdxlP-dep_Trfase_small"/>
</dbReference>
<evidence type="ECO:0000256" key="5">
    <source>
        <dbReference type="RuleBase" id="RU362118"/>
    </source>
</evidence>
<dbReference type="Gene3D" id="3.90.1150.10">
    <property type="entry name" value="Aspartate Aminotransferase, domain 1"/>
    <property type="match status" value="1"/>
</dbReference>
<evidence type="ECO:0000313" key="7">
    <source>
        <dbReference type="Proteomes" id="UP000712080"/>
    </source>
</evidence>
<evidence type="ECO:0000256" key="3">
    <source>
        <dbReference type="ARBA" id="ARBA00022898"/>
    </source>
</evidence>
<feature type="modified residue" description="N6-(pyridoxal phosphate)lysine" evidence="4">
    <location>
        <position position="194"/>
    </location>
</feature>
<dbReference type="GO" id="GO:0019343">
    <property type="term" value="P:cysteine biosynthetic process via cystathionine"/>
    <property type="evidence" value="ECO:0007669"/>
    <property type="project" value="TreeGrafter"/>
</dbReference>
<reference evidence="6" key="1">
    <citation type="submission" date="2020-02" db="EMBL/GenBank/DDBJ databases">
        <title>Flavobacterium sp. genome.</title>
        <authorList>
            <person name="Jung H.S."/>
            <person name="Baek J.H."/>
            <person name="Jeon C.O."/>
        </authorList>
    </citation>
    <scope>NUCLEOTIDE SEQUENCE</scope>
    <source>
        <strain evidence="6">SE-s28</strain>
    </source>
</reference>
<dbReference type="PANTHER" id="PTHR11808:SF15">
    <property type="entry name" value="CYSTATHIONINE GAMMA-LYASE"/>
    <property type="match status" value="1"/>
</dbReference>
<comment type="similarity">
    <text evidence="2 5">Belongs to the trans-sulfuration enzymes family.</text>
</comment>
<organism evidence="6 7">
    <name type="scientific">Flavobacterium silvaticum</name>
    <dbReference type="NCBI Taxonomy" id="1852020"/>
    <lineage>
        <taxon>Bacteria</taxon>
        <taxon>Pseudomonadati</taxon>
        <taxon>Bacteroidota</taxon>
        <taxon>Flavobacteriia</taxon>
        <taxon>Flavobacteriales</taxon>
        <taxon>Flavobacteriaceae</taxon>
        <taxon>Flavobacterium</taxon>
    </lineage>
</organism>